<evidence type="ECO:0000313" key="2">
    <source>
        <dbReference type="Proteomes" id="UP000646738"/>
    </source>
</evidence>
<evidence type="ECO:0000313" key="1">
    <source>
        <dbReference type="EMBL" id="GHI50701.1"/>
    </source>
</evidence>
<gene>
    <name evidence="1" type="ORF">Srubr_05470</name>
</gene>
<proteinExistence type="predicted"/>
<protein>
    <submittedName>
        <fullName evidence="1">Uncharacterized protein</fullName>
    </submittedName>
</protein>
<reference evidence="2" key="1">
    <citation type="submission" date="2023-07" db="EMBL/GenBank/DDBJ databases">
        <title>Whole genome shotgun sequence of Streptomyces achromogenes subsp. rubradiris NBRC 14000.</title>
        <authorList>
            <person name="Komaki H."/>
            <person name="Tamura T."/>
        </authorList>
    </citation>
    <scope>NUCLEOTIDE SEQUENCE [LARGE SCALE GENOMIC DNA]</scope>
    <source>
        <strain evidence="2">NBRC 14000</strain>
    </source>
</reference>
<dbReference type="Proteomes" id="UP000646738">
    <property type="component" value="Unassembled WGS sequence"/>
</dbReference>
<accession>A0ABQ3R4B4</accession>
<keyword evidence="2" id="KW-1185">Reference proteome</keyword>
<sequence>MADFGSACRERLRVSDTEASISLPVAKLVETCGARWKLSPRLHPEYLLPGARVRPNYAVETSGRITGFLELTAPGHDVTPDGFTKRDREQRELMRGPGWPGTSPVPVGTTRARRCARTRARAAVTRSGFSSVASAASKGGMPPSPCSASSKLSNLVFGAGDAV</sequence>
<name>A0ABQ3R4B4_STRRR</name>
<organism evidence="1 2">
    <name type="scientific">Streptomyces rubradiris</name>
    <name type="common">Streptomyces achromogenes subsp. rubradiris</name>
    <dbReference type="NCBI Taxonomy" id="285531"/>
    <lineage>
        <taxon>Bacteria</taxon>
        <taxon>Bacillati</taxon>
        <taxon>Actinomycetota</taxon>
        <taxon>Actinomycetes</taxon>
        <taxon>Kitasatosporales</taxon>
        <taxon>Streptomycetaceae</taxon>
        <taxon>Streptomyces</taxon>
    </lineage>
</organism>
<comment type="caution">
    <text evidence="1">The sequence shown here is derived from an EMBL/GenBank/DDBJ whole genome shotgun (WGS) entry which is preliminary data.</text>
</comment>
<dbReference type="EMBL" id="BNEA01000001">
    <property type="protein sequence ID" value="GHI50701.1"/>
    <property type="molecule type" value="Genomic_DNA"/>
</dbReference>